<reference evidence="1 2" key="1">
    <citation type="journal article" date="2020" name="Microbiome">
        <title>Single-cell genomics of uncultured bacteria reveals dietary fiber responders in the mouse gut microbiota.</title>
        <authorList>
            <person name="Chijiiwa R."/>
            <person name="Hosokawa M."/>
            <person name="Kogawa M."/>
            <person name="Nishikawa Y."/>
            <person name="Ide K."/>
            <person name="Sakanashi C."/>
            <person name="Takahashi K."/>
            <person name="Takeyama H."/>
        </authorList>
    </citation>
    <scope>NUCLEOTIDE SEQUENCE [LARGE SCALE GENOMIC DNA]</scope>
    <source>
        <strain evidence="1">IMSAGC_001</strain>
    </source>
</reference>
<proteinExistence type="predicted"/>
<evidence type="ECO:0000313" key="1">
    <source>
        <dbReference type="EMBL" id="GFH87622.1"/>
    </source>
</evidence>
<comment type="caution">
    <text evidence="1">The sequence shown here is derived from an EMBL/GenBank/DDBJ whole genome shotgun (WGS) entry which is preliminary data.</text>
</comment>
<protein>
    <submittedName>
        <fullName evidence="1">Uncharacterized protein</fullName>
    </submittedName>
</protein>
<gene>
    <name evidence="1" type="ORF">IMSAGC001_03049</name>
</gene>
<accession>A0A7J0A678</accession>
<dbReference type="EMBL" id="BLLS01000108">
    <property type="protein sequence ID" value="GFH87622.1"/>
    <property type="molecule type" value="Genomic_DNA"/>
</dbReference>
<dbReference type="RefSeq" id="WP_034522946.1">
    <property type="nucleotide sequence ID" value="NZ_BLLS01000108.1"/>
</dbReference>
<dbReference type="Proteomes" id="UP000491181">
    <property type="component" value="Unassembled WGS sequence"/>
</dbReference>
<evidence type="ECO:0000313" key="2">
    <source>
        <dbReference type="Proteomes" id="UP000491181"/>
    </source>
</evidence>
<name>A0A7J0A678_9BACE</name>
<dbReference type="AlphaFoldDB" id="A0A7J0A678"/>
<dbReference type="GeneID" id="29792972"/>
<sequence>MMETIIIDRICTSCGCDKETAREYLDAEVRNLRELRDANDLREGDLESACDNLGIEQDFLPFFCESLIF</sequence>
<organism evidence="1 2">
    <name type="scientific">Bacteroides acidifaciens</name>
    <dbReference type="NCBI Taxonomy" id="85831"/>
    <lineage>
        <taxon>Bacteria</taxon>
        <taxon>Pseudomonadati</taxon>
        <taxon>Bacteroidota</taxon>
        <taxon>Bacteroidia</taxon>
        <taxon>Bacteroidales</taxon>
        <taxon>Bacteroidaceae</taxon>
        <taxon>Bacteroides</taxon>
    </lineage>
</organism>